<protein>
    <submittedName>
        <fullName evidence="2">Gdsl-like lipase/acylhydrolase</fullName>
    </submittedName>
</protein>
<dbReference type="AlphaFoldDB" id="A0A1L8QTL9"/>
<dbReference type="EMBL" id="JXKD01000006">
    <property type="protein sequence ID" value="OJG10816.1"/>
    <property type="molecule type" value="Genomic_DNA"/>
</dbReference>
<organism evidence="2 3">
    <name type="scientific">Enterococcus aquimarinus</name>
    <dbReference type="NCBI Taxonomy" id="328396"/>
    <lineage>
        <taxon>Bacteria</taxon>
        <taxon>Bacillati</taxon>
        <taxon>Bacillota</taxon>
        <taxon>Bacilli</taxon>
        <taxon>Lactobacillales</taxon>
        <taxon>Enterococcaceae</taxon>
        <taxon>Enterococcus</taxon>
    </lineage>
</organism>
<proteinExistence type="predicted"/>
<reference evidence="2 3" key="1">
    <citation type="submission" date="2014-12" db="EMBL/GenBank/DDBJ databases">
        <title>Draft genome sequences of 29 type strains of Enterococci.</title>
        <authorList>
            <person name="Zhong Z."/>
            <person name="Sun Z."/>
            <person name="Liu W."/>
            <person name="Zhang W."/>
            <person name="Zhang H."/>
        </authorList>
    </citation>
    <scope>NUCLEOTIDE SEQUENCE [LARGE SCALE GENOMIC DNA]</scope>
    <source>
        <strain evidence="2 3">DSM 17690</strain>
    </source>
</reference>
<dbReference type="InterPro" id="IPR029058">
    <property type="entry name" value="AB_hydrolase_fold"/>
</dbReference>
<comment type="caution">
    <text evidence="2">The sequence shown here is derived from an EMBL/GenBank/DDBJ whole genome shotgun (WGS) entry which is preliminary data.</text>
</comment>
<dbReference type="RefSeq" id="WP_071874727.1">
    <property type="nucleotide sequence ID" value="NZ_JBHSHF010000021.1"/>
</dbReference>
<accession>A0A1L8QTL9</accession>
<dbReference type="Proteomes" id="UP000182149">
    <property type="component" value="Unassembled WGS sequence"/>
</dbReference>
<dbReference type="Pfam" id="PF00326">
    <property type="entry name" value="Peptidase_S9"/>
    <property type="match status" value="1"/>
</dbReference>
<gene>
    <name evidence="2" type="ORF">RU93_GL002029</name>
</gene>
<dbReference type="STRING" id="328396.RU93_GL002029"/>
<dbReference type="GO" id="GO:0008236">
    <property type="term" value="F:serine-type peptidase activity"/>
    <property type="evidence" value="ECO:0007669"/>
    <property type="project" value="InterPro"/>
</dbReference>
<dbReference type="OrthoDB" id="9794725at2"/>
<evidence type="ECO:0000313" key="2">
    <source>
        <dbReference type="EMBL" id="OJG10816.1"/>
    </source>
</evidence>
<dbReference type="SUPFAM" id="SSF53474">
    <property type="entry name" value="alpha/beta-Hydrolases"/>
    <property type="match status" value="1"/>
</dbReference>
<evidence type="ECO:0000259" key="1">
    <source>
        <dbReference type="Pfam" id="PF00326"/>
    </source>
</evidence>
<feature type="domain" description="Peptidase S9 prolyl oligopeptidase catalytic" evidence="1">
    <location>
        <begin position="76"/>
        <end position="211"/>
    </location>
</feature>
<keyword evidence="2" id="KW-0378">Hydrolase</keyword>
<evidence type="ECO:0000313" key="3">
    <source>
        <dbReference type="Proteomes" id="UP000182149"/>
    </source>
</evidence>
<dbReference type="Gene3D" id="3.40.50.1820">
    <property type="entry name" value="alpha/beta hydrolase"/>
    <property type="match status" value="1"/>
</dbReference>
<sequence length="240" mass="27211">MKIDHTLEKPIHTSYTLHLIDETRRPFILICPGGGYTHLAYEKEGLAIQMWLNEAGYHTGILAYQVQHIHYKTFLSDIEKIMSELRTHPVLDQIFVLGFSAGAHVAGLIGSKISPRPDGLLLAYPVVSFVEPFSHRGSWQNLLGETASFELRSQFSLEKIVDTKTPPCFIWHTITDQAVPVENSLCLLTALKAKQVPVECHLFPEGRHGLGILPEVPHLLQWQGLAENWLKERQSQNERY</sequence>
<keyword evidence="3" id="KW-1185">Reference proteome</keyword>
<dbReference type="InterPro" id="IPR001375">
    <property type="entry name" value="Peptidase_S9_cat"/>
</dbReference>
<dbReference type="GO" id="GO:0006508">
    <property type="term" value="P:proteolysis"/>
    <property type="evidence" value="ECO:0007669"/>
    <property type="project" value="InterPro"/>
</dbReference>
<name>A0A1L8QTL9_9ENTE</name>